<keyword evidence="2" id="KW-1185">Reference proteome</keyword>
<dbReference type="AlphaFoldDB" id="A0A1Z5HRS3"/>
<accession>A0A1Z5HRS3</accession>
<name>A0A1Z5HRS3_9FIRM</name>
<dbReference type="OrthoDB" id="2878969at2"/>
<evidence type="ECO:0000313" key="1">
    <source>
        <dbReference type="EMBL" id="GAW92067.1"/>
    </source>
</evidence>
<dbReference type="Pfam" id="PF03683">
    <property type="entry name" value="UPF0175"/>
    <property type="match status" value="1"/>
</dbReference>
<gene>
    <name evidence="1" type="ORF">KKC1_12270</name>
</gene>
<dbReference type="EMBL" id="BDGJ01000048">
    <property type="protein sequence ID" value="GAW92067.1"/>
    <property type="molecule type" value="Genomic_DNA"/>
</dbReference>
<evidence type="ECO:0000313" key="2">
    <source>
        <dbReference type="Proteomes" id="UP000197032"/>
    </source>
</evidence>
<comment type="caution">
    <text evidence="1">The sequence shown here is derived from an EMBL/GenBank/DDBJ whole genome shotgun (WGS) entry which is preliminary data.</text>
</comment>
<dbReference type="RefSeq" id="WP_088553500.1">
    <property type="nucleotide sequence ID" value="NZ_BDGJ01000048.1"/>
</dbReference>
<reference evidence="2" key="1">
    <citation type="journal article" date="2017" name="Appl. Environ. Microbiol.">
        <title>Genomic analysis of Calderihabitans maritimus KKC1, a thermophilic hydrogenogenic carboxydotrophic bacterium isolated from marine sediment.</title>
        <authorList>
            <person name="Omae K."/>
            <person name="Yoneda Y."/>
            <person name="Fukuyama Y."/>
            <person name="Yoshida T."/>
            <person name="Sako Y."/>
        </authorList>
    </citation>
    <scope>NUCLEOTIDE SEQUENCE [LARGE SCALE GENOMIC DNA]</scope>
    <source>
        <strain evidence="2">KKC1</strain>
    </source>
</reference>
<dbReference type="InterPro" id="IPR005368">
    <property type="entry name" value="UPF0175"/>
</dbReference>
<proteinExistence type="predicted"/>
<protein>
    <submittedName>
        <fullName evidence="1">Uncharacterized protein</fullName>
    </submittedName>
</protein>
<organism evidence="1 2">
    <name type="scientific">Calderihabitans maritimus</name>
    <dbReference type="NCBI Taxonomy" id="1246530"/>
    <lineage>
        <taxon>Bacteria</taxon>
        <taxon>Bacillati</taxon>
        <taxon>Bacillota</taxon>
        <taxon>Clostridia</taxon>
        <taxon>Neomoorellales</taxon>
        <taxon>Calderihabitantaceae</taxon>
        <taxon>Calderihabitans</taxon>
    </lineage>
</organism>
<sequence>MSGETIKIEFELPKELFLKGRAVTQTLIKAEALKRLAATFYADGSLSLGKAAQLANVSKQDFLDFLATHNIPLNYDVHELEDDLSTVKEFLQNESRL</sequence>
<dbReference type="Proteomes" id="UP000197032">
    <property type="component" value="Unassembled WGS sequence"/>
</dbReference>